<evidence type="ECO:0000313" key="1">
    <source>
        <dbReference type="EMBL" id="VAX44365.1"/>
    </source>
</evidence>
<name>A0A446ZIT7_ACICA</name>
<evidence type="ECO:0000313" key="2">
    <source>
        <dbReference type="Proteomes" id="UP000294355"/>
    </source>
</evidence>
<proteinExistence type="predicted"/>
<organism evidence="1 2">
    <name type="scientific">Acinetobacter calcoaceticus</name>
    <dbReference type="NCBI Taxonomy" id="471"/>
    <lineage>
        <taxon>Bacteria</taxon>
        <taxon>Pseudomonadati</taxon>
        <taxon>Pseudomonadota</taxon>
        <taxon>Gammaproteobacteria</taxon>
        <taxon>Moraxellales</taxon>
        <taxon>Moraxellaceae</taxon>
        <taxon>Acinetobacter</taxon>
        <taxon>Acinetobacter calcoaceticus/baumannii complex</taxon>
    </lineage>
</organism>
<dbReference type="Proteomes" id="UP000294355">
    <property type="component" value="Chromosome"/>
</dbReference>
<protein>
    <submittedName>
        <fullName evidence="1">Uncharacterized protein</fullName>
    </submittedName>
</protein>
<sequence>MTLMQADFEAQLQAAIDDYEIQERYKAQDPLVVHQLRSMASFLTAFGPEIDIASIEPFTKTRDRSIIADATNKGILPIGTPCQHYMEIINRSTNPISFSQGRMIEDHSGGRVWRLLQSITVKAGETAEVIAEQSEYREIKYVIPVTEGFHKYRLDLLEDLSFANISIKQGNNNFVIKPRWMNVEPGEYAVTVTTDNLRRLFIEFGDSERAGRTVQANKTITFGILETYGEVDANRLKDAALLDVLTNDEQRVSVRFKVGGLVRQGVDPLSVSELRLLSSYPSLYDDDAVFLGNFDYAVRKKFMKRAQFISVWNETLQEQHFAITYRDINHLNLVVVAKNPDEQTTLEQDICSYIGYCDNLYKDKVNVHDVVEKPLPITITGTLASVHNTDMVKTQIIELIVQRYGRESLSSSRWLVNGFNSQEMAKLINDNIVAFQDRMSDFSIKLSNEINKPNEWVYVTKDSITVNMERTADISGATWTL</sequence>
<dbReference type="OrthoDB" id="6703335at2"/>
<dbReference type="AlphaFoldDB" id="A0A446ZIT7"/>
<gene>
    <name evidence="1" type="ORF">AC2117_01547</name>
</gene>
<dbReference type="EMBL" id="LS999521">
    <property type="protein sequence ID" value="VAX44365.1"/>
    <property type="molecule type" value="Genomic_DNA"/>
</dbReference>
<accession>A0A446ZIT7</accession>
<dbReference type="RefSeq" id="WP_133973139.1">
    <property type="nucleotide sequence ID" value="NZ_LS999521.1"/>
</dbReference>
<reference evidence="1 2" key="1">
    <citation type="submission" date="2018-08" db="EMBL/GenBank/DDBJ databases">
        <authorList>
            <person name="Gonzaga-Molto A."/>
        </authorList>
    </citation>
    <scope>NUCLEOTIDE SEQUENCE [LARGE SCALE GENOMIC DNA]</scope>
    <source>
        <strain evidence="1">Acinetobacter calcoaceticus str. 2117</strain>
    </source>
</reference>